<dbReference type="Proteomes" id="UP001305779">
    <property type="component" value="Unassembled WGS sequence"/>
</dbReference>
<comment type="similarity">
    <text evidence="1">Belongs to the paxM FAD-dependent monooxygenase family.</text>
</comment>
<evidence type="ECO:0000256" key="1">
    <source>
        <dbReference type="ARBA" id="ARBA00007992"/>
    </source>
</evidence>
<keyword evidence="5" id="KW-1185">Reference proteome</keyword>
<dbReference type="Gene3D" id="3.50.50.60">
    <property type="entry name" value="FAD/NAD(P)-binding domain"/>
    <property type="match status" value="1"/>
</dbReference>
<keyword evidence="2" id="KW-0560">Oxidoreductase</keyword>
<dbReference type="InterPro" id="IPR050493">
    <property type="entry name" value="FAD-dep_Monooxygenase_BioMet"/>
</dbReference>
<dbReference type="InterPro" id="IPR036188">
    <property type="entry name" value="FAD/NAD-bd_sf"/>
</dbReference>
<name>A0ABR0E2M9_ZASCE</name>
<keyword evidence="3" id="KW-0503">Monooxygenase</keyword>
<dbReference type="PANTHER" id="PTHR13789">
    <property type="entry name" value="MONOOXYGENASE"/>
    <property type="match status" value="1"/>
</dbReference>
<comment type="caution">
    <text evidence="4">The sequence shown here is derived from an EMBL/GenBank/DDBJ whole genome shotgun (WGS) entry which is preliminary data.</text>
</comment>
<evidence type="ECO:0000256" key="2">
    <source>
        <dbReference type="ARBA" id="ARBA00023002"/>
    </source>
</evidence>
<evidence type="ECO:0008006" key="6">
    <source>
        <dbReference type="Google" id="ProtNLM"/>
    </source>
</evidence>
<dbReference type="SUPFAM" id="SSF51905">
    <property type="entry name" value="FAD/NAD(P)-binding domain"/>
    <property type="match status" value="1"/>
</dbReference>
<proteinExistence type="inferred from homology"/>
<dbReference type="PRINTS" id="PR00420">
    <property type="entry name" value="RNGMNOXGNASE"/>
</dbReference>
<reference evidence="4 5" key="1">
    <citation type="journal article" date="2023" name="G3 (Bethesda)">
        <title>A chromosome-level genome assembly of Zasmidium syzygii isolated from banana leaves.</title>
        <authorList>
            <person name="van Westerhoven A.C."/>
            <person name="Mehrabi R."/>
            <person name="Talebi R."/>
            <person name="Steentjes M.B.F."/>
            <person name="Corcolon B."/>
            <person name="Chong P.A."/>
            <person name="Kema G.H.J."/>
            <person name="Seidl M.F."/>
        </authorList>
    </citation>
    <scope>NUCLEOTIDE SEQUENCE [LARGE SCALE GENOMIC DNA]</scope>
    <source>
        <strain evidence="4 5">P124</strain>
    </source>
</reference>
<sequence>MVRPNASQHLMRWGFEAAFDAVSDRAPASNYHNADTNELLRRREAASFSEAPDWGVERKRTQQVLYDAALRAGAKIEFGRGIVDVSETAEGSSVTLTDGEVRYGDLILATDGIRSRLRPQIMRTVGLTDPGPSADGTTIFQVEIPVERVLSNPRTRYLGETSDLMVWMGEGLWSYTLFNTKTRVFVGLFGMLKEDVSTSSTESGEGSKSLWTQEGDISHVRDRFKGTHHVLQELAALTTSCDRWRQAELPDLHQWISKHGRLALLGDSAHAMYPDAAQGFSQIVEDVACLDALLLRPSTVQTATAEWQKIRKPRAERVKAYAAANHQLYRLGGRAFPKQTSDSSNDQANKDGDQDAILVDANAPFNTPAFTKWLYTYDVVKDASVGSDV</sequence>
<accession>A0ABR0E2M9</accession>
<evidence type="ECO:0000313" key="5">
    <source>
        <dbReference type="Proteomes" id="UP001305779"/>
    </source>
</evidence>
<evidence type="ECO:0000256" key="3">
    <source>
        <dbReference type="ARBA" id="ARBA00023033"/>
    </source>
</evidence>
<organism evidence="4 5">
    <name type="scientific">Zasmidium cellare</name>
    <name type="common">Wine cellar mold</name>
    <name type="synonym">Racodium cellare</name>
    <dbReference type="NCBI Taxonomy" id="395010"/>
    <lineage>
        <taxon>Eukaryota</taxon>
        <taxon>Fungi</taxon>
        <taxon>Dikarya</taxon>
        <taxon>Ascomycota</taxon>
        <taxon>Pezizomycotina</taxon>
        <taxon>Dothideomycetes</taxon>
        <taxon>Dothideomycetidae</taxon>
        <taxon>Mycosphaerellales</taxon>
        <taxon>Mycosphaerellaceae</taxon>
        <taxon>Zasmidium</taxon>
    </lineage>
</organism>
<protein>
    <recommendedName>
        <fullName evidence="6">FAD-binding domain-containing protein</fullName>
    </recommendedName>
</protein>
<dbReference type="EMBL" id="JAXOVC010000011">
    <property type="protein sequence ID" value="KAK4495679.1"/>
    <property type="molecule type" value="Genomic_DNA"/>
</dbReference>
<dbReference type="PANTHER" id="PTHR13789:SF309">
    <property type="entry name" value="PUTATIVE (AFU_ORTHOLOGUE AFUA_6G14510)-RELATED"/>
    <property type="match status" value="1"/>
</dbReference>
<gene>
    <name evidence="4" type="ORF">PRZ48_012947</name>
</gene>
<evidence type="ECO:0000313" key="4">
    <source>
        <dbReference type="EMBL" id="KAK4495679.1"/>
    </source>
</evidence>